<dbReference type="NCBIfam" id="NF010783">
    <property type="entry name" value="PRK14186.1"/>
    <property type="match status" value="1"/>
</dbReference>
<dbReference type="PANTHER" id="PTHR48099:SF5">
    <property type="entry name" value="C-1-TETRAHYDROFOLATE SYNTHASE, CYTOPLASMIC"/>
    <property type="match status" value="1"/>
</dbReference>
<evidence type="ECO:0000313" key="14">
    <source>
        <dbReference type="EMBL" id="NBJ24737.1"/>
    </source>
</evidence>
<comment type="caution">
    <text evidence="14">The sequence shown here is derived from an EMBL/GenBank/DDBJ whole genome shotgun (WGS) entry which is preliminary data.</text>
</comment>
<dbReference type="Pfam" id="PF02882">
    <property type="entry name" value="THF_DHG_CYH_C"/>
    <property type="match status" value="1"/>
</dbReference>
<evidence type="ECO:0000256" key="1">
    <source>
        <dbReference type="ARBA" id="ARBA00004777"/>
    </source>
</evidence>
<dbReference type="PANTHER" id="PTHR48099">
    <property type="entry name" value="C-1-TETRAHYDROFOLATE SYNTHASE, CYTOPLASMIC-RELATED"/>
    <property type="match status" value="1"/>
</dbReference>
<dbReference type="InterPro" id="IPR020631">
    <property type="entry name" value="THF_DH/CycHdrlase_NAD-bd_dom"/>
</dbReference>
<evidence type="ECO:0000256" key="5">
    <source>
        <dbReference type="ARBA" id="ARBA00022801"/>
    </source>
</evidence>
<comment type="similarity">
    <text evidence="11">Belongs to the tetrahydrofolate dehydrogenase/cyclohydrolase family.</text>
</comment>
<dbReference type="Gene3D" id="3.40.50.720">
    <property type="entry name" value="NAD(P)-binding Rossmann-like Domain"/>
    <property type="match status" value="1"/>
</dbReference>
<dbReference type="SUPFAM" id="SSF51735">
    <property type="entry name" value="NAD(P)-binding Rossmann-fold domains"/>
    <property type="match status" value="1"/>
</dbReference>
<comment type="function">
    <text evidence="11">Catalyzes the oxidation of 5,10-methylenetetrahydrofolate to 5,10-methenyltetrahydrofolate and then the hydrolysis of 5,10-methenyltetrahydrofolate to 10-formyltetrahydrofolate.</text>
</comment>
<dbReference type="EMBL" id="JAAAXJ010000004">
    <property type="protein sequence ID" value="NBJ24737.1"/>
    <property type="molecule type" value="Genomic_DNA"/>
</dbReference>
<keyword evidence="5 11" id="KW-0378">Hydrolase</keyword>
<gene>
    <name evidence="11 14" type="primary">folD</name>
    <name evidence="14" type="ORF">GR303_10255</name>
</gene>
<dbReference type="NCBIfam" id="NF008058">
    <property type="entry name" value="PRK10792.1"/>
    <property type="match status" value="1"/>
</dbReference>
<dbReference type="InterPro" id="IPR046346">
    <property type="entry name" value="Aminoacid_DH-like_N_sf"/>
</dbReference>
<dbReference type="SUPFAM" id="SSF53223">
    <property type="entry name" value="Aminoacid dehydrogenase-like, N-terminal domain"/>
    <property type="match status" value="1"/>
</dbReference>
<keyword evidence="15" id="KW-1185">Reference proteome</keyword>
<evidence type="ECO:0000256" key="6">
    <source>
        <dbReference type="ARBA" id="ARBA00022857"/>
    </source>
</evidence>
<proteinExistence type="inferred from homology"/>
<comment type="pathway">
    <text evidence="1 11">One-carbon metabolism; tetrahydrofolate interconversion.</text>
</comment>
<dbReference type="InterPro" id="IPR000672">
    <property type="entry name" value="THF_DH/CycHdrlase"/>
</dbReference>
<dbReference type="Proteomes" id="UP000818323">
    <property type="component" value="Unassembled WGS sequence"/>
</dbReference>
<keyword evidence="2 11" id="KW-0554">One-carbon metabolism</keyword>
<evidence type="ECO:0000259" key="13">
    <source>
        <dbReference type="Pfam" id="PF02882"/>
    </source>
</evidence>
<evidence type="ECO:0000259" key="12">
    <source>
        <dbReference type="Pfam" id="PF00763"/>
    </source>
</evidence>
<organism evidence="14 15">
    <name type="scientific">Microvirga arsenatis</name>
    <dbReference type="NCBI Taxonomy" id="2692265"/>
    <lineage>
        <taxon>Bacteria</taxon>
        <taxon>Pseudomonadati</taxon>
        <taxon>Pseudomonadota</taxon>
        <taxon>Alphaproteobacteria</taxon>
        <taxon>Hyphomicrobiales</taxon>
        <taxon>Methylobacteriaceae</taxon>
        <taxon>Microvirga</taxon>
    </lineage>
</organism>
<feature type="binding site" evidence="11">
    <location>
        <position position="231"/>
    </location>
    <ligand>
        <name>NADP(+)</name>
        <dbReference type="ChEBI" id="CHEBI:58349"/>
    </ligand>
</feature>
<dbReference type="Gene3D" id="3.40.50.10860">
    <property type="entry name" value="Leucine Dehydrogenase, chain A, domain 1"/>
    <property type="match status" value="1"/>
</dbReference>
<dbReference type="CDD" id="cd01080">
    <property type="entry name" value="NAD_bind_m-THF_DH_Cyclohyd"/>
    <property type="match status" value="1"/>
</dbReference>
<keyword evidence="3 11" id="KW-0028">Amino-acid biosynthesis</keyword>
<dbReference type="EC" id="3.5.4.9" evidence="11"/>
<keyword evidence="4 11" id="KW-0658">Purine biosynthesis</keyword>
<keyword evidence="8 11" id="KW-0368">Histidine biosynthesis</keyword>
<dbReference type="GO" id="GO:0004477">
    <property type="term" value="F:methenyltetrahydrofolate cyclohydrolase activity"/>
    <property type="evidence" value="ECO:0007669"/>
    <property type="project" value="UniProtKB-EC"/>
</dbReference>
<comment type="catalytic activity">
    <reaction evidence="11">
        <text>(6R)-5,10-methenyltetrahydrofolate + H2O = (6R)-10-formyltetrahydrofolate + H(+)</text>
        <dbReference type="Rhea" id="RHEA:23700"/>
        <dbReference type="ChEBI" id="CHEBI:15377"/>
        <dbReference type="ChEBI" id="CHEBI:15378"/>
        <dbReference type="ChEBI" id="CHEBI:57455"/>
        <dbReference type="ChEBI" id="CHEBI:195366"/>
        <dbReference type="EC" id="3.5.4.9"/>
    </reaction>
</comment>
<keyword evidence="6 11" id="KW-0521">NADP</keyword>
<evidence type="ECO:0000313" key="15">
    <source>
        <dbReference type="Proteomes" id="UP000818323"/>
    </source>
</evidence>
<keyword evidence="7 11" id="KW-0560">Oxidoreductase</keyword>
<dbReference type="PROSITE" id="PS00767">
    <property type="entry name" value="THF_DHG_CYH_2"/>
    <property type="match status" value="1"/>
</dbReference>
<dbReference type="PRINTS" id="PR00085">
    <property type="entry name" value="THFDHDRGNASE"/>
</dbReference>
<name>A0ABW9YXZ7_9HYPH</name>
<comment type="subunit">
    <text evidence="11">Homodimer.</text>
</comment>
<accession>A0ABW9YXZ7</accession>
<dbReference type="EC" id="1.5.1.5" evidence="11"/>
<sequence length="300" mass="31153">MSAAIIDGKAYAEGLRARIAGAVKALSEQGVTPGLAVVIVGEDPASQLYVRNKARQTVEVGMRSFEHTLPASTSEAELLDLVARLNADPAVDGILVQLPLPKQIDAQKVIEAIDPAKDVDGFHPINAGRLMTGVPGLVSCTPLGCLLLAQSVRRDLAGLNAVVVGRSNIVGKPMTQLLIAQSCTVTVAHSKTRDLRQVCRSADLLVAAVGRPEMVRGDWIKPGAIVIDVGINRVPNPAAGEGKTRVVGDVAYAEAAEVASAITPVPGGVGPMTIACLLRNTLEAACLRRGLGMPSVDFAA</sequence>
<dbReference type="InterPro" id="IPR020867">
    <property type="entry name" value="THF_DH/CycHdrlase_CS"/>
</dbReference>
<dbReference type="GO" id="GO:0004488">
    <property type="term" value="F:methylenetetrahydrofolate dehydrogenase (NADP+) activity"/>
    <property type="evidence" value="ECO:0007669"/>
    <property type="project" value="UniProtKB-EC"/>
</dbReference>
<dbReference type="HAMAP" id="MF_01576">
    <property type="entry name" value="THF_DHG_CYH"/>
    <property type="match status" value="1"/>
</dbReference>
<protein>
    <recommendedName>
        <fullName evidence="11">Bifunctional protein FolD</fullName>
    </recommendedName>
    <domain>
        <recommendedName>
            <fullName evidence="11">Methylenetetrahydrofolate dehydrogenase</fullName>
            <ecNumber evidence="11">1.5.1.5</ecNumber>
        </recommendedName>
    </domain>
    <domain>
        <recommendedName>
            <fullName evidence="11">Methenyltetrahydrofolate cyclohydrolase</fullName>
            <ecNumber evidence="11">3.5.4.9</ecNumber>
        </recommendedName>
    </domain>
</protein>
<evidence type="ECO:0000256" key="4">
    <source>
        <dbReference type="ARBA" id="ARBA00022755"/>
    </source>
</evidence>
<dbReference type="Pfam" id="PF00763">
    <property type="entry name" value="THF_DHG_CYH"/>
    <property type="match status" value="1"/>
</dbReference>
<evidence type="ECO:0000256" key="7">
    <source>
        <dbReference type="ARBA" id="ARBA00023002"/>
    </source>
</evidence>
<evidence type="ECO:0000256" key="10">
    <source>
        <dbReference type="ARBA" id="ARBA00023268"/>
    </source>
</evidence>
<evidence type="ECO:0000256" key="9">
    <source>
        <dbReference type="ARBA" id="ARBA00023167"/>
    </source>
</evidence>
<dbReference type="NCBIfam" id="NF010785">
    <property type="entry name" value="PRK14188.1"/>
    <property type="match status" value="1"/>
</dbReference>
<dbReference type="InterPro" id="IPR036291">
    <property type="entry name" value="NAD(P)-bd_dom_sf"/>
</dbReference>
<reference evidence="14 15" key="1">
    <citation type="submission" date="2020-01" db="EMBL/GenBank/DDBJ databases">
        <title>Microvirga sp. nov., an arsenate reduction bacterium isolated from Tibet hotspring sediments.</title>
        <authorList>
            <person name="Yuan C.-G."/>
        </authorList>
    </citation>
    <scope>NUCLEOTIDE SEQUENCE [LARGE SCALE GENOMIC DNA]</scope>
    <source>
        <strain evidence="14 15">SYSU G3D203</strain>
    </source>
</reference>
<feature type="domain" description="Tetrahydrofolate dehydrogenase/cyclohydrolase NAD(P)-binding" evidence="13">
    <location>
        <begin position="139"/>
        <end position="286"/>
    </location>
</feature>
<evidence type="ECO:0000256" key="8">
    <source>
        <dbReference type="ARBA" id="ARBA00023102"/>
    </source>
</evidence>
<keyword evidence="10 11" id="KW-0511">Multifunctional enzyme</keyword>
<feature type="domain" description="Tetrahydrofolate dehydrogenase/cyclohydrolase catalytic" evidence="12">
    <location>
        <begin position="6"/>
        <end position="120"/>
    </location>
</feature>
<dbReference type="PROSITE" id="PS00766">
    <property type="entry name" value="THF_DHG_CYH_1"/>
    <property type="match status" value="1"/>
</dbReference>
<evidence type="ECO:0000256" key="3">
    <source>
        <dbReference type="ARBA" id="ARBA00022605"/>
    </source>
</evidence>
<dbReference type="InterPro" id="IPR020630">
    <property type="entry name" value="THF_DH/CycHdrlase_cat_dom"/>
</dbReference>
<evidence type="ECO:0000256" key="11">
    <source>
        <dbReference type="HAMAP-Rule" id="MF_01576"/>
    </source>
</evidence>
<keyword evidence="9 11" id="KW-0486">Methionine biosynthesis</keyword>
<comment type="catalytic activity">
    <reaction evidence="11">
        <text>(6R)-5,10-methylene-5,6,7,8-tetrahydrofolate + NADP(+) = (6R)-5,10-methenyltetrahydrofolate + NADPH</text>
        <dbReference type="Rhea" id="RHEA:22812"/>
        <dbReference type="ChEBI" id="CHEBI:15636"/>
        <dbReference type="ChEBI" id="CHEBI:57455"/>
        <dbReference type="ChEBI" id="CHEBI:57783"/>
        <dbReference type="ChEBI" id="CHEBI:58349"/>
        <dbReference type="EC" id="1.5.1.5"/>
    </reaction>
</comment>
<comment type="caution">
    <text evidence="11">Lacks conserved residue(s) required for the propagation of feature annotation.</text>
</comment>
<feature type="binding site" evidence="11">
    <location>
        <begin position="165"/>
        <end position="167"/>
    </location>
    <ligand>
        <name>NADP(+)</name>
        <dbReference type="ChEBI" id="CHEBI:58349"/>
    </ligand>
</feature>
<evidence type="ECO:0000256" key="2">
    <source>
        <dbReference type="ARBA" id="ARBA00022563"/>
    </source>
</evidence>
<dbReference type="RefSeq" id="WP_161722033.1">
    <property type="nucleotide sequence ID" value="NZ_JAAAXI010000003.1"/>
</dbReference>